<feature type="coiled-coil region" evidence="3">
    <location>
        <begin position="44"/>
        <end position="71"/>
    </location>
</feature>
<dbReference type="GO" id="GO:0016787">
    <property type="term" value="F:hydrolase activity"/>
    <property type="evidence" value="ECO:0007669"/>
    <property type="project" value="UniProtKB-KW"/>
</dbReference>
<feature type="compositionally biased region" description="Polar residues" evidence="4">
    <location>
        <begin position="902"/>
        <end position="927"/>
    </location>
</feature>
<evidence type="ECO:0000256" key="4">
    <source>
        <dbReference type="SAM" id="MobiDB-lite"/>
    </source>
</evidence>
<keyword evidence="3" id="KW-0175">Coiled coil</keyword>
<dbReference type="InterPro" id="IPR001584">
    <property type="entry name" value="Integrase_cat-core"/>
</dbReference>
<dbReference type="GO" id="GO:0015074">
    <property type="term" value="P:DNA integration"/>
    <property type="evidence" value="ECO:0007669"/>
    <property type="project" value="InterPro"/>
</dbReference>
<evidence type="ECO:0000256" key="3">
    <source>
        <dbReference type="SAM" id="Coils"/>
    </source>
</evidence>
<proteinExistence type="predicted"/>
<dbReference type="InterPro" id="IPR039537">
    <property type="entry name" value="Retrotran_Ty1/copia-like"/>
</dbReference>
<gene>
    <name evidence="6" type="ORF">Tci_005365</name>
</gene>
<dbReference type="SUPFAM" id="SSF56672">
    <property type="entry name" value="DNA/RNA polymerases"/>
    <property type="match status" value="1"/>
</dbReference>
<feature type="compositionally biased region" description="Acidic residues" evidence="4">
    <location>
        <begin position="1111"/>
        <end position="1120"/>
    </location>
</feature>
<keyword evidence="1" id="KW-0479">Metal-binding</keyword>
<dbReference type="Gene3D" id="4.10.60.10">
    <property type="entry name" value="Zinc finger, CCHC-type"/>
    <property type="match status" value="1"/>
</dbReference>
<evidence type="ECO:0000313" key="6">
    <source>
        <dbReference type="EMBL" id="GEU33387.1"/>
    </source>
</evidence>
<dbReference type="SUPFAM" id="SSF53098">
    <property type="entry name" value="Ribonuclease H-like"/>
    <property type="match status" value="1"/>
</dbReference>
<keyword evidence="2" id="KW-0378">Hydrolase</keyword>
<sequence length="1120" mass="127963">MKGVTTLMPITSIEDKAQRRLEIKARSTLMVGIPNEHQLKFNSIKDAKQLMEAIEKRFEMLDQKFNRLQKLVSQLELLGVKLSHEDVKQNLLRSLSPEWTTHAEVWRNKTNLDTMSIDDLYNNIKMAMLTMRARRFLKKTGRKLTINGNETIRFDKTNVECYNCHKRGHFAREYKAPRSQDTKKKESTRRTVPMEIPASTALVSCDILCDYDWSDQAEEVENNSSKEETKAVRKNLDASIVEKPKAVVNVVQGNVVNAIKASACWVLKPKTKVTNYVSKHNSASITQKNFDYVDAQDYEEIDGGYVAFGGNPKGGKITSKVVTDDYSRFTWIFFLSTKDEISGILKSFITRIENLVEHKVKVTRCDNGTEFKNREIHQFYKINGILRQYSIARTLQQNRIAERTNKTLIKAARTMLADSKLPTTFWVEVVNIACYVQNIVLVVKPHNKTTYELFHGRTPTLCFTKLFGCLVTILNTLDHVDKFDGKADERFVVEYSLSSKAFRVFNSRKMIVEENLHIRFSENTPNVVGTQSNGFAGTKACDNACQAKKEKESVKDYILLPLWTVDPLFSQNPKSSQDDGFQPLSDSEKNFNEDPSKGSECRDQEQEDNVNNTNNVNTASINGVNIMDVKSAFLYGKIEEKVYVCQPPGFKDPDFPNKMYKVEKALFGLHQAPRAWYETLSTYLLDNGFHRGKRDKTLFIRRHKGDILLVQVYVDDIIFGSTKKELCIAFENMMHAKFQISSKSGYTSTLMETQKPLLKDEDGEEVDVYMYRSMIGSLMYLTSLRPDIMFALCACARYQVNPNVSHHLAVKMIFRYLKGQPKFGLWHLKDSLFDLVAYTDSDYAGASLDRKSTIEGMTYYCELKVNATRNNLQLLESVIDEAVYKEMDDSLVRAATTASSLEAKQDSGNINQTQSKATPNESISQGTNSGGGPKFQEAIGDTIALTRVLDLEKTKTTQALKIDSLKRRVKRLEKKQRSRTHKLKRLYKVGLTARVEFSEDEQCLEKATLFMQHLEKRRKLFAAKRAEEKRNKLPTRAQQRSIMCTYLKTMEGWKLNSLKNKSFANIQELFDKAMKKVNTFVEYNSDLVAESSKKAEAKVMEGSSKRACTEMEQESSVEIS</sequence>
<dbReference type="GO" id="GO:0003676">
    <property type="term" value="F:nucleic acid binding"/>
    <property type="evidence" value="ECO:0007669"/>
    <property type="project" value="InterPro"/>
</dbReference>
<dbReference type="InterPro" id="IPR036875">
    <property type="entry name" value="Znf_CCHC_sf"/>
</dbReference>
<comment type="caution">
    <text evidence="6">The sequence shown here is derived from an EMBL/GenBank/DDBJ whole genome shotgun (WGS) entry which is preliminary data.</text>
</comment>
<protein>
    <recommendedName>
        <fullName evidence="5">Integrase catalytic domain-containing protein</fullName>
    </recommendedName>
</protein>
<dbReference type="GO" id="GO:0008270">
    <property type="term" value="F:zinc ion binding"/>
    <property type="evidence" value="ECO:0007669"/>
    <property type="project" value="InterPro"/>
</dbReference>
<dbReference type="Pfam" id="PF00665">
    <property type="entry name" value="rve"/>
    <property type="match status" value="1"/>
</dbReference>
<evidence type="ECO:0000256" key="2">
    <source>
        <dbReference type="ARBA" id="ARBA00022801"/>
    </source>
</evidence>
<feature type="compositionally biased region" description="Basic and acidic residues" evidence="4">
    <location>
        <begin position="586"/>
        <end position="604"/>
    </location>
</feature>
<dbReference type="SUPFAM" id="SSF57756">
    <property type="entry name" value="Retrovirus zinc finger-like domains"/>
    <property type="match status" value="1"/>
</dbReference>
<evidence type="ECO:0000259" key="5">
    <source>
        <dbReference type="PROSITE" id="PS50994"/>
    </source>
</evidence>
<evidence type="ECO:0000256" key="1">
    <source>
        <dbReference type="ARBA" id="ARBA00022723"/>
    </source>
</evidence>
<accession>A0A6L2JA64</accession>
<organism evidence="6">
    <name type="scientific">Tanacetum cinerariifolium</name>
    <name type="common">Dalmatian daisy</name>
    <name type="synonym">Chrysanthemum cinerariifolium</name>
    <dbReference type="NCBI Taxonomy" id="118510"/>
    <lineage>
        <taxon>Eukaryota</taxon>
        <taxon>Viridiplantae</taxon>
        <taxon>Streptophyta</taxon>
        <taxon>Embryophyta</taxon>
        <taxon>Tracheophyta</taxon>
        <taxon>Spermatophyta</taxon>
        <taxon>Magnoliopsida</taxon>
        <taxon>eudicotyledons</taxon>
        <taxon>Gunneridae</taxon>
        <taxon>Pentapetalae</taxon>
        <taxon>asterids</taxon>
        <taxon>campanulids</taxon>
        <taxon>Asterales</taxon>
        <taxon>Asteraceae</taxon>
        <taxon>Asteroideae</taxon>
        <taxon>Anthemideae</taxon>
        <taxon>Anthemidinae</taxon>
        <taxon>Tanacetum</taxon>
    </lineage>
</organism>
<dbReference type="InterPro" id="IPR012337">
    <property type="entry name" value="RNaseH-like_sf"/>
</dbReference>
<feature type="region of interest" description="Disordered" evidence="4">
    <location>
        <begin position="1100"/>
        <end position="1120"/>
    </location>
</feature>
<dbReference type="EMBL" id="BKCJ010000459">
    <property type="protein sequence ID" value="GEU33387.1"/>
    <property type="molecule type" value="Genomic_DNA"/>
</dbReference>
<feature type="region of interest" description="Disordered" evidence="4">
    <location>
        <begin position="573"/>
        <end position="616"/>
    </location>
</feature>
<dbReference type="AlphaFoldDB" id="A0A6L2JA64"/>
<dbReference type="InterPro" id="IPR043502">
    <property type="entry name" value="DNA/RNA_pol_sf"/>
</dbReference>
<feature type="region of interest" description="Disordered" evidence="4">
    <location>
        <begin position="902"/>
        <end position="935"/>
    </location>
</feature>
<dbReference type="InterPro" id="IPR036397">
    <property type="entry name" value="RNaseH_sf"/>
</dbReference>
<dbReference type="PROSITE" id="PS50994">
    <property type="entry name" value="INTEGRASE"/>
    <property type="match status" value="1"/>
</dbReference>
<dbReference type="PANTHER" id="PTHR42648:SF32">
    <property type="entry name" value="RIBONUCLEASE H-LIKE DOMAIN, GAG-PRE-INTEGRASE DOMAIN PROTEIN-RELATED"/>
    <property type="match status" value="1"/>
</dbReference>
<dbReference type="PANTHER" id="PTHR42648">
    <property type="entry name" value="TRANSPOSASE, PUTATIVE-RELATED"/>
    <property type="match status" value="1"/>
</dbReference>
<name>A0A6L2JA64_TANCI</name>
<dbReference type="Gene3D" id="3.30.420.10">
    <property type="entry name" value="Ribonuclease H-like superfamily/Ribonuclease H"/>
    <property type="match status" value="1"/>
</dbReference>
<feature type="coiled-coil region" evidence="3">
    <location>
        <begin position="955"/>
        <end position="982"/>
    </location>
</feature>
<reference evidence="6" key="1">
    <citation type="journal article" date="2019" name="Sci. Rep.">
        <title>Draft genome of Tanacetum cinerariifolium, the natural source of mosquito coil.</title>
        <authorList>
            <person name="Yamashiro T."/>
            <person name="Shiraishi A."/>
            <person name="Satake H."/>
            <person name="Nakayama K."/>
        </authorList>
    </citation>
    <scope>NUCLEOTIDE SEQUENCE</scope>
</reference>
<dbReference type="InterPro" id="IPR013103">
    <property type="entry name" value="RVT_2"/>
</dbReference>
<dbReference type="Pfam" id="PF07727">
    <property type="entry name" value="RVT_2"/>
    <property type="match status" value="1"/>
</dbReference>
<feature type="domain" description="Integrase catalytic" evidence="5">
    <location>
        <begin position="290"/>
        <end position="467"/>
    </location>
</feature>
<feature type="compositionally biased region" description="Basic and acidic residues" evidence="4">
    <location>
        <begin position="1100"/>
        <end position="1109"/>
    </location>
</feature>